<organism evidence="16 18">
    <name type="scientific">Xenorhabdus hominickii</name>
    <dbReference type="NCBI Taxonomy" id="351679"/>
    <lineage>
        <taxon>Bacteria</taxon>
        <taxon>Pseudomonadati</taxon>
        <taxon>Pseudomonadota</taxon>
        <taxon>Gammaproteobacteria</taxon>
        <taxon>Enterobacterales</taxon>
        <taxon>Morganellaceae</taxon>
        <taxon>Xenorhabdus</taxon>
    </lineage>
</organism>
<dbReference type="Gene3D" id="3.30.54.20">
    <property type="match status" value="1"/>
</dbReference>
<keyword evidence="17" id="KW-1185">Reference proteome</keyword>
<dbReference type="Gene3D" id="3.10.310.40">
    <property type="match status" value="1"/>
</dbReference>
<feature type="binding site" evidence="12">
    <location>
        <position position="564"/>
    </location>
    <ligand>
        <name>Zn(2+)</name>
        <dbReference type="ChEBI" id="CHEBI:29105"/>
    </ligand>
</feature>
<comment type="subcellular location">
    <subcellularLocation>
        <location evidence="1 12">Cytoplasm</location>
    </subcellularLocation>
</comment>
<comment type="subunit">
    <text evidence="12">Homotetramer.</text>
</comment>
<keyword evidence="13" id="KW-0175">Coiled coil</keyword>
<evidence type="ECO:0000256" key="13">
    <source>
        <dbReference type="SAM" id="Coils"/>
    </source>
</evidence>
<dbReference type="HAMAP" id="MF_00036_B">
    <property type="entry name" value="Ala_tRNA_synth_B"/>
    <property type="match status" value="1"/>
</dbReference>
<dbReference type="InterPro" id="IPR023033">
    <property type="entry name" value="Ala_tRNA_ligase_euk/bac"/>
</dbReference>
<proteinExistence type="inferred from homology"/>
<dbReference type="PANTHER" id="PTHR11777">
    <property type="entry name" value="ALANYL-TRNA SYNTHETASE"/>
    <property type="match status" value="1"/>
</dbReference>
<dbReference type="InterPro" id="IPR002318">
    <property type="entry name" value="Ala-tRNA-lgiase_IIc"/>
</dbReference>
<dbReference type="GO" id="GO:0000049">
    <property type="term" value="F:tRNA binding"/>
    <property type="evidence" value="ECO:0007669"/>
    <property type="project" value="UniProtKB-KW"/>
</dbReference>
<evidence type="ECO:0000256" key="10">
    <source>
        <dbReference type="ARBA" id="ARBA00022917"/>
    </source>
</evidence>
<comment type="cofactor">
    <cofactor evidence="12">
        <name>Zn(2+)</name>
        <dbReference type="ChEBI" id="CHEBI:29105"/>
    </cofactor>
    <text evidence="12">Binds 1 zinc ion per subunit.</text>
</comment>
<feature type="binding site" evidence="12">
    <location>
        <position position="568"/>
    </location>
    <ligand>
        <name>Zn(2+)</name>
        <dbReference type="ChEBI" id="CHEBI:29105"/>
    </ligand>
</feature>
<feature type="binding site" evidence="12">
    <location>
        <position position="666"/>
    </location>
    <ligand>
        <name>Zn(2+)</name>
        <dbReference type="ChEBI" id="CHEBI:29105"/>
    </ligand>
</feature>
<dbReference type="SUPFAM" id="SSF101353">
    <property type="entry name" value="Putative anticodon-binding domain of alanyl-tRNA synthetase (AlaRS)"/>
    <property type="match status" value="1"/>
</dbReference>
<dbReference type="FunFam" id="3.30.54.20:FF:000001">
    <property type="entry name" value="Alanine--tRNA ligase"/>
    <property type="match status" value="1"/>
</dbReference>
<sequence>MSKSTAEIRQAFLDFFHTKGHQIVPSSSLVPTNDPTLLFTNAGMNQFKDVFLGLDKRPYSRATTAQRCVRAGGKHNDLENVGYTARHHTFFEMLGNFSFGDYFKQDAIKYAWELLTSEEWFNLPKEKLWVTVYETDDEAYDIWHKEVGVPTERIIRIGDNKGAPYASDNFWQMGDTGPCGPCTEIFYDHGDHIWGGPPGSPEEDGDRYIEIWNIVFMQFNRHADGTMEPLPKPSVDTGMGLERIAAVLQHVNSNYEIDLFKNLIDSVAEVTGATDLSNKSLRVVADHIRACAFLICDGVIPSNENRGYVLRRIIRRAVRHGNMLGAKDSFFYKLVTPLIKIMGAAGEELKQQQSLVEQVLKTEEEQFARTLERGLQLLDEELVKLSGDTLDGETAFRLYDTYGFPVDLTADVCRERNIKVDEAGFDVAMENQRRRARESSGFGTDYNELIKVDGRSDFCGYENNSQQAVVTAIFRNGESVEKIHAGEEAVVILDKTAFYAESGGQVGDTGKLSNRDSVFEIIDTQKYAQAIGHIGKLKSGSLSVSHTVDAEIDVVRRDAIRLNHSATHLLHAALRQILGDHVAQKGSLVNDKYLRFDFSHFEAMKPEQVRLVENLVNEEIRKNSSVVTEVMELEEAKTKGAMALFGEKYDEKVRVLSMGGFSTELCGGTHASRTGDIGLFRISSESGTAAGIRRIEAITGQIALNSVYQQTDSLQDIAHLVKGDISSLNEKVKTVLDRTKQLEKELQQLKSQQAAQESSSLANQAKEIQGVRLLVTQLGDIEPKMLRTMVDDLKNQLGSAIIVLSTVTGDKVSLIVGITKDLTARIKAGDLISFVAQQVGGKGGGRPDLAQAGGTDVAALPSALASVEEWVTLRL</sequence>
<dbReference type="FunFam" id="2.40.30.130:FF:000001">
    <property type="entry name" value="Alanine--tRNA ligase"/>
    <property type="match status" value="1"/>
</dbReference>
<dbReference type="GO" id="GO:0005829">
    <property type="term" value="C:cytosol"/>
    <property type="evidence" value="ECO:0007669"/>
    <property type="project" value="TreeGrafter"/>
</dbReference>
<evidence type="ECO:0000313" key="16">
    <source>
        <dbReference type="EMBL" id="PHM56100.1"/>
    </source>
</evidence>
<dbReference type="KEGG" id="xho:A9255_10265"/>
<evidence type="ECO:0000256" key="1">
    <source>
        <dbReference type="ARBA" id="ARBA00004496"/>
    </source>
</evidence>
<keyword evidence="8 12" id="KW-0067">ATP-binding</keyword>
<keyword evidence="4 12" id="KW-0436">Ligase</keyword>
<evidence type="ECO:0000259" key="14">
    <source>
        <dbReference type="PROSITE" id="PS50860"/>
    </source>
</evidence>
<comment type="domain">
    <text evidence="12">Consists of three domains; the N-terminal catalytic domain, the editing domain and the C-terminal C-Ala domain. The editing domain removes incorrectly charged amino acids, while the C-Ala domain, along with tRNA(Ala), serves as a bridge to cooperatively bring together the editing and aminoacylation centers thus stimulating deacylation of misacylated tRNAs.</text>
</comment>
<dbReference type="InterPro" id="IPR003156">
    <property type="entry name" value="DHHA1_dom"/>
</dbReference>
<dbReference type="InterPro" id="IPR018165">
    <property type="entry name" value="Ala-tRNA-synth_IIc_core"/>
</dbReference>
<dbReference type="CDD" id="cd00673">
    <property type="entry name" value="AlaRS_core"/>
    <property type="match status" value="1"/>
</dbReference>
<evidence type="ECO:0000313" key="18">
    <source>
        <dbReference type="Proteomes" id="UP000225433"/>
    </source>
</evidence>
<dbReference type="STRING" id="351679.A9255_10265"/>
<dbReference type="Gene3D" id="2.40.30.130">
    <property type="match status" value="1"/>
</dbReference>
<evidence type="ECO:0000256" key="11">
    <source>
        <dbReference type="ARBA" id="ARBA00023146"/>
    </source>
</evidence>
<keyword evidence="10 12" id="KW-0648">Protein biosynthesis</keyword>
<dbReference type="SMART" id="SM00863">
    <property type="entry name" value="tRNA_SAD"/>
    <property type="match status" value="1"/>
</dbReference>
<dbReference type="SUPFAM" id="SSF55681">
    <property type="entry name" value="Class II aaRS and biotin synthetases"/>
    <property type="match status" value="1"/>
</dbReference>
<comment type="similarity">
    <text evidence="2 12">Belongs to the class-II aminoacyl-tRNA synthetase family.</text>
</comment>
<dbReference type="RefSeq" id="WP_069316618.1">
    <property type="nucleotide sequence ID" value="NZ_CAWNQJ010000046.1"/>
</dbReference>
<reference evidence="16 18" key="2">
    <citation type="journal article" date="2017" name="Nat. Microbiol.">
        <title>Natural product diversity associated with the nematode symbionts Photorhabdus and Xenorhabdus.</title>
        <authorList>
            <person name="Tobias N.J."/>
            <person name="Wolff H."/>
            <person name="Djahanschiri B."/>
            <person name="Grundmann F."/>
            <person name="Kronenwerth M."/>
            <person name="Shi Y.M."/>
            <person name="Simonyi S."/>
            <person name="Grun P."/>
            <person name="Shapiro-Ilan D."/>
            <person name="Pidot S.J."/>
            <person name="Stinear T.P."/>
            <person name="Ebersberger I."/>
            <person name="Bode H.B."/>
        </authorList>
    </citation>
    <scope>NUCLEOTIDE SEQUENCE [LARGE SCALE GENOMIC DNA]</scope>
    <source>
        <strain evidence="16 18">DSM 17903</strain>
    </source>
</reference>
<dbReference type="SUPFAM" id="SSF55186">
    <property type="entry name" value="ThrRS/AlaRS common domain"/>
    <property type="match status" value="1"/>
</dbReference>
<dbReference type="InterPro" id="IPR009000">
    <property type="entry name" value="Transl_B-barrel_sf"/>
</dbReference>
<comment type="catalytic activity">
    <reaction evidence="12">
        <text>tRNA(Ala) + L-alanine + ATP = L-alanyl-tRNA(Ala) + AMP + diphosphate</text>
        <dbReference type="Rhea" id="RHEA:12540"/>
        <dbReference type="Rhea" id="RHEA-COMP:9657"/>
        <dbReference type="Rhea" id="RHEA-COMP:9923"/>
        <dbReference type="ChEBI" id="CHEBI:30616"/>
        <dbReference type="ChEBI" id="CHEBI:33019"/>
        <dbReference type="ChEBI" id="CHEBI:57972"/>
        <dbReference type="ChEBI" id="CHEBI:78442"/>
        <dbReference type="ChEBI" id="CHEBI:78497"/>
        <dbReference type="ChEBI" id="CHEBI:456215"/>
        <dbReference type="EC" id="6.1.1.7"/>
    </reaction>
</comment>
<evidence type="ECO:0000256" key="4">
    <source>
        <dbReference type="ARBA" id="ARBA00022598"/>
    </source>
</evidence>
<dbReference type="InterPro" id="IPR050058">
    <property type="entry name" value="Ala-tRNA_ligase"/>
</dbReference>
<evidence type="ECO:0000256" key="7">
    <source>
        <dbReference type="ARBA" id="ARBA00022833"/>
    </source>
</evidence>
<dbReference type="Gene3D" id="3.30.980.10">
    <property type="entry name" value="Threonyl-trna Synthetase, Chain A, domain 2"/>
    <property type="match status" value="1"/>
</dbReference>
<dbReference type="InterPro" id="IPR018163">
    <property type="entry name" value="Thr/Ala-tRNA-synth_IIc_edit"/>
</dbReference>
<dbReference type="Pfam" id="PF01411">
    <property type="entry name" value="tRNA-synt_2c"/>
    <property type="match status" value="1"/>
</dbReference>
<dbReference type="GO" id="GO:0008270">
    <property type="term" value="F:zinc ion binding"/>
    <property type="evidence" value="ECO:0007669"/>
    <property type="project" value="UniProtKB-UniRule"/>
</dbReference>
<evidence type="ECO:0000256" key="9">
    <source>
        <dbReference type="ARBA" id="ARBA00022884"/>
    </source>
</evidence>
<keyword evidence="6 12" id="KW-0547">Nucleotide-binding</keyword>
<dbReference type="InterPro" id="IPR018162">
    <property type="entry name" value="Ala-tRNA-ligase_IIc_anticod-bd"/>
</dbReference>
<dbReference type="InterPro" id="IPR045864">
    <property type="entry name" value="aa-tRNA-synth_II/BPL/LPL"/>
</dbReference>
<dbReference type="GO" id="GO:0045892">
    <property type="term" value="P:negative regulation of DNA-templated transcription"/>
    <property type="evidence" value="ECO:0007669"/>
    <property type="project" value="TreeGrafter"/>
</dbReference>
<evidence type="ECO:0000256" key="3">
    <source>
        <dbReference type="ARBA" id="ARBA00022555"/>
    </source>
</evidence>
<dbReference type="AlphaFoldDB" id="A0A2G0QA52"/>
<keyword evidence="3 12" id="KW-0820">tRNA-binding</keyword>
<dbReference type="EC" id="6.1.1.7" evidence="12"/>
<keyword evidence="12" id="KW-0963">Cytoplasm</keyword>
<feature type="binding site" evidence="12">
    <location>
        <position position="670"/>
    </location>
    <ligand>
        <name>Zn(2+)</name>
        <dbReference type="ChEBI" id="CHEBI:29105"/>
    </ligand>
</feature>
<dbReference type="SUPFAM" id="SSF50447">
    <property type="entry name" value="Translation proteins"/>
    <property type="match status" value="1"/>
</dbReference>
<evidence type="ECO:0000256" key="5">
    <source>
        <dbReference type="ARBA" id="ARBA00022723"/>
    </source>
</evidence>
<evidence type="ECO:0000313" key="17">
    <source>
        <dbReference type="Proteomes" id="UP000094600"/>
    </source>
</evidence>
<dbReference type="Proteomes" id="UP000094600">
    <property type="component" value="Chromosome"/>
</dbReference>
<dbReference type="Pfam" id="PF07973">
    <property type="entry name" value="tRNA_SAD"/>
    <property type="match status" value="1"/>
</dbReference>
<protein>
    <recommendedName>
        <fullName evidence="12">Alanine--tRNA ligase</fullName>
        <ecNumber evidence="12">6.1.1.7</ecNumber>
    </recommendedName>
    <alternativeName>
        <fullName evidence="12">Alanyl-tRNA synthetase</fullName>
        <shortName evidence="12">AlaRS</shortName>
    </alternativeName>
</protein>
<evidence type="ECO:0000313" key="15">
    <source>
        <dbReference type="EMBL" id="AOM40926.1"/>
    </source>
</evidence>
<dbReference type="PANTHER" id="PTHR11777:SF9">
    <property type="entry name" value="ALANINE--TRNA LIGASE, CYTOPLASMIC"/>
    <property type="match status" value="1"/>
</dbReference>
<dbReference type="EMBL" id="CP016176">
    <property type="protein sequence ID" value="AOM40926.1"/>
    <property type="molecule type" value="Genomic_DNA"/>
</dbReference>
<evidence type="ECO:0000256" key="6">
    <source>
        <dbReference type="ARBA" id="ARBA00022741"/>
    </source>
</evidence>
<keyword evidence="11 12" id="KW-0030">Aminoacyl-tRNA synthetase</keyword>
<dbReference type="PROSITE" id="PS50860">
    <property type="entry name" value="AA_TRNA_LIGASE_II_ALA"/>
    <property type="match status" value="1"/>
</dbReference>
<dbReference type="GO" id="GO:0002161">
    <property type="term" value="F:aminoacyl-tRNA deacylase activity"/>
    <property type="evidence" value="ECO:0007669"/>
    <property type="project" value="TreeGrafter"/>
</dbReference>
<dbReference type="InterPro" id="IPR012947">
    <property type="entry name" value="tRNA_SAD"/>
</dbReference>
<evidence type="ECO:0000256" key="2">
    <source>
        <dbReference type="ARBA" id="ARBA00008226"/>
    </source>
</evidence>
<dbReference type="GO" id="GO:0004813">
    <property type="term" value="F:alanine-tRNA ligase activity"/>
    <property type="evidence" value="ECO:0007669"/>
    <property type="project" value="UniProtKB-UniRule"/>
</dbReference>
<dbReference type="Gene3D" id="3.30.930.10">
    <property type="entry name" value="Bira Bifunctional Protein, Domain 2"/>
    <property type="match status" value="1"/>
</dbReference>
<keyword evidence="5 12" id="KW-0479">Metal-binding</keyword>
<dbReference type="OrthoDB" id="9803884at2"/>
<dbReference type="InterPro" id="IPR018164">
    <property type="entry name" value="Ala-tRNA-synth_IIc_N"/>
</dbReference>
<dbReference type="Proteomes" id="UP000225433">
    <property type="component" value="Unassembled WGS sequence"/>
</dbReference>
<feature type="coiled-coil region" evidence="13">
    <location>
        <begin position="725"/>
        <end position="759"/>
    </location>
</feature>
<keyword evidence="7 12" id="KW-0862">Zinc</keyword>
<dbReference type="Gene3D" id="6.10.250.550">
    <property type="match status" value="1"/>
</dbReference>
<dbReference type="NCBIfam" id="TIGR00344">
    <property type="entry name" value="alaS"/>
    <property type="match status" value="1"/>
</dbReference>
<dbReference type="FunFam" id="3.30.930.10:FF:000004">
    <property type="entry name" value="Alanine--tRNA ligase"/>
    <property type="match status" value="1"/>
</dbReference>
<evidence type="ECO:0000256" key="12">
    <source>
        <dbReference type="HAMAP-Rule" id="MF_00036"/>
    </source>
</evidence>
<dbReference type="Pfam" id="PF02272">
    <property type="entry name" value="DHHA1"/>
    <property type="match status" value="1"/>
</dbReference>
<keyword evidence="9 12" id="KW-0694">RNA-binding</keyword>
<dbReference type="GO" id="GO:0006419">
    <property type="term" value="P:alanyl-tRNA aminoacylation"/>
    <property type="evidence" value="ECO:0007669"/>
    <property type="project" value="UniProtKB-UniRule"/>
</dbReference>
<gene>
    <name evidence="12" type="primary">alaS</name>
    <name evidence="15" type="ORF">A9255_10265</name>
    <name evidence="16" type="ORF">Xhom_01566</name>
</gene>
<dbReference type="FunFam" id="3.10.310.40:FF:000001">
    <property type="entry name" value="Alanine--tRNA ligase"/>
    <property type="match status" value="1"/>
</dbReference>
<feature type="domain" description="Alanyl-transfer RNA synthetases family profile" evidence="14">
    <location>
        <begin position="3"/>
        <end position="709"/>
    </location>
</feature>
<accession>A0A2G0QA52</accession>
<reference evidence="15 17" key="1">
    <citation type="submission" date="2016-06" db="EMBL/GenBank/DDBJ databases">
        <title>Bacterial characters and pathogenicity of Xenorhabdus hominickii from an entomopathogenic nematode, Steinernema monticolum.</title>
        <authorList>
            <person name="Park Y."/>
            <person name="Kim Y."/>
        </authorList>
    </citation>
    <scope>NUCLEOTIDE SEQUENCE [LARGE SCALE GENOMIC DNA]</scope>
    <source>
        <strain evidence="15 17">ANU1</strain>
    </source>
</reference>
<evidence type="ECO:0000256" key="8">
    <source>
        <dbReference type="ARBA" id="ARBA00022840"/>
    </source>
</evidence>
<name>A0A2G0QA52_XENHO</name>
<comment type="function">
    <text evidence="12">Catalyzes the attachment of alanine to tRNA(Ala) in a two-step reaction: alanine is first activated by ATP to form Ala-AMP and then transferred to the acceptor end of tRNA(Ala). Also edits incorrectly charged Ser-tRNA(Ala) and Gly-tRNA(Ala) via its editing domain.</text>
</comment>
<dbReference type="PRINTS" id="PR00980">
    <property type="entry name" value="TRNASYNTHALA"/>
</dbReference>
<dbReference type="FunFam" id="3.30.980.10:FF:000004">
    <property type="entry name" value="Alanine--tRNA ligase, cytoplasmic"/>
    <property type="match status" value="1"/>
</dbReference>
<dbReference type="EMBL" id="NJAI01000002">
    <property type="protein sequence ID" value="PHM56100.1"/>
    <property type="molecule type" value="Genomic_DNA"/>
</dbReference>
<dbReference type="GO" id="GO:0005524">
    <property type="term" value="F:ATP binding"/>
    <property type="evidence" value="ECO:0007669"/>
    <property type="project" value="UniProtKB-UniRule"/>
</dbReference>